<keyword evidence="3" id="KW-0813">Transport</keyword>
<evidence type="ECO:0000256" key="7">
    <source>
        <dbReference type="ARBA" id="ARBA00022723"/>
    </source>
</evidence>
<feature type="transmembrane region" description="Helical" evidence="13">
    <location>
        <begin position="46"/>
        <end position="66"/>
    </location>
</feature>
<feature type="transmembrane region" description="Helical" evidence="13">
    <location>
        <begin position="15"/>
        <end position="34"/>
    </location>
</feature>
<proteinExistence type="inferred from homology"/>
<accession>A0ABV8UDT5</accession>
<evidence type="ECO:0000259" key="14">
    <source>
        <dbReference type="Pfam" id="PF01292"/>
    </source>
</evidence>
<evidence type="ECO:0000313" key="15">
    <source>
        <dbReference type="EMBL" id="MFC4349401.1"/>
    </source>
</evidence>
<evidence type="ECO:0000256" key="8">
    <source>
        <dbReference type="ARBA" id="ARBA00022982"/>
    </source>
</evidence>
<keyword evidence="16" id="KW-1185">Reference proteome</keyword>
<evidence type="ECO:0000256" key="10">
    <source>
        <dbReference type="ARBA" id="ARBA00023004"/>
    </source>
</evidence>
<evidence type="ECO:0000256" key="2">
    <source>
        <dbReference type="ARBA" id="ARBA00004651"/>
    </source>
</evidence>
<keyword evidence="9 13" id="KW-1133">Transmembrane helix</keyword>
<evidence type="ECO:0000256" key="3">
    <source>
        <dbReference type="ARBA" id="ARBA00022448"/>
    </source>
</evidence>
<feature type="transmembrane region" description="Helical" evidence="13">
    <location>
        <begin position="92"/>
        <end position="124"/>
    </location>
</feature>
<evidence type="ECO:0000313" key="16">
    <source>
        <dbReference type="Proteomes" id="UP001595776"/>
    </source>
</evidence>
<dbReference type="InterPro" id="IPR016174">
    <property type="entry name" value="Di-haem_cyt_TM"/>
</dbReference>
<comment type="caution">
    <text evidence="15">The sequence shown here is derived from an EMBL/GenBank/DDBJ whole genome shotgun (WGS) entry which is preliminary data.</text>
</comment>
<evidence type="ECO:0000256" key="6">
    <source>
        <dbReference type="ARBA" id="ARBA00022692"/>
    </source>
</evidence>
<dbReference type="PANTHER" id="PTHR30529">
    <property type="entry name" value="CYTOCHROME B561"/>
    <property type="match status" value="1"/>
</dbReference>
<keyword evidence="7" id="KW-0479">Metal-binding</keyword>
<dbReference type="PANTHER" id="PTHR30529:SF1">
    <property type="entry name" value="CYTOCHROME B561 HOMOLOG 2"/>
    <property type="match status" value="1"/>
</dbReference>
<keyword evidence="11 13" id="KW-0472">Membrane</keyword>
<comment type="similarity">
    <text evidence="12">Belongs to the cytochrome b561 family.</text>
</comment>
<feature type="domain" description="Cytochrome b561 bacterial/Ni-hydrogenase" evidence="14">
    <location>
        <begin position="8"/>
        <end position="176"/>
    </location>
</feature>
<dbReference type="SUPFAM" id="SSF81342">
    <property type="entry name" value="Transmembrane di-heme cytochromes"/>
    <property type="match status" value="1"/>
</dbReference>
<evidence type="ECO:0000256" key="5">
    <source>
        <dbReference type="ARBA" id="ARBA00022617"/>
    </source>
</evidence>
<dbReference type="Proteomes" id="UP001595776">
    <property type="component" value="Unassembled WGS sequence"/>
</dbReference>
<keyword evidence="6 13" id="KW-0812">Transmembrane</keyword>
<evidence type="ECO:0000256" key="9">
    <source>
        <dbReference type="ARBA" id="ARBA00022989"/>
    </source>
</evidence>
<comment type="cofactor">
    <cofactor evidence="1">
        <name>heme b</name>
        <dbReference type="ChEBI" id="CHEBI:60344"/>
    </cofactor>
</comment>
<feature type="transmembrane region" description="Helical" evidence="13">
    <location>
        <begin position="144"/>
        <end position="167"/>
    </location>
</feature>
<dbReference type="Pfam" id="PF01292">
    <property type="entry name" value="Ni_hydr_CYTB"/>
    <property type="match status" value="1"/>
</dbReference>
<comment type="subcellular location">
    <subcellularLocation>
        <location evidence="2">Cell membrane</location>
        <topology evidence="2">Multi-pass membrane protein</topology>
    </subcellularLocation>
</comment>
<reference evidence="16" key="1">
    <citation type="journal article" date="2019" name="Int. J. Syst. Evol. Microbiol.">
        <title>The Global Catalogue of Microorganisms (GCM) 10K type strain sequencing project: providing services to taxonomists for standard genome sequencing and annotation.</title>
        <authorList>
            <consortium name="The Broad Institute Genomics Platform"/>
            <consortium name="The Broad Institute Genome Sequencing Center for Infectious Disease"/>
            <person name="Wu L."/>
            <person name="Ma J."/>
        </authorList>
    </citation>
    <scope>NUCLEOTIDE SEQUENCE [LARGE SCALE GENOMIC DNA]</scope>
    <source>
        <strain evidence="16">CGMCC 1.15304</strain>
    </source>
</reference>
<dbReference type="Gene3D" id="1.20.950.20">
    <property type="entry name" value="Transmembrane di-heme cytochromes, Chain C"/>
    <property type="match status" value="1"/>
</dbReference>
<evidence type="ECO:0000256" key="12">
    <source>
        <dbReference type="ARBA" id="ARBA00037975"/>
    </source>
</evidence>
<gene>
    <name evidence="15" type="ORF">ACFO5Q_16230</name>
</gene>
<keyword evidence="8" id="KW-0249">Electron transport</keyword>
<organism evidence="15 16">
    <name type="scientific">Kordiimonas lipolytica</name>
    <dbReference type="NCBI Taxonomy" id="1662421"/>
    <lineage>
        <taxon>Bacteria</taxon>
        <taxon>Pseudomonadati</taxon>
        <taxon>Pseudomonadota</taxon>
        <taxon>Alphaproteobacteria</taxon>
        <taxon>Kordiimonadales</taxon>
        <taxon>Kordiimonadaceae</taxon>
        <taxon>Kordiimonas</taxon>
    </lineage>
</organism>
<dbReference type="InterPro" id="IPR052168">
    <property type="entry name" value="Cytochrome_b561_oxidase"/>
</dbReference>
<evidence type="ECO:0000256" key="11">
    <source>
        <dbReference type="ARBA" id="ARBA00023136"/>
    </source>
</evidence>
<dbReference type="RefSeq" id="WP_068146401.1">
    <property type="nucleotide sequence ID" value="NZ_JBHSCR010000017.1"/>
</dbReference>
<keyword evidence="4" id="KW-1003">Cell membrane</keyword>
<evidence type="ECO:0000256" key="13">
    <source>
        <dbReference type="SAM" id="Phobius"/>
    </source>
</evidence>
<keyword evidence="5" id="KW-0349">Heme</keyword>
<evidence type="ECO:0000256" key="1">
    <source>
        <dbReference type="ARBA" id="ARBA00001970"/>
    </source>
</evidence>
<name>A0ABV8UDT5_9PROT</name>
<protein>
    <submittedName>
        <fullName evidence="15">Cytochrome b</fullName>
    </submittedName>
</protein>
<keyword evidence="10" id="KW-0408">Iron</keyword>
<evidence type="ECO:0000256" key="4">
    <source>
        <dbReference type="ARBA" id="ARBA00022475"/>
    </source>
</evidence>
<dbReference type="EMBL" id="JBHSCR010000017">
    <property type="protein sequence ID" value="MFC4349401.1"/>
    <property type="molecule type" value="Genomic_DNA"/>
</dbReference>
<sequence>MWNSAEGYGWLAKGLHWLVALLMVGLSVLGFIFADMPRGDEKTELLILHASFGLLLLAVMVVRLGVRLRSARPAPLQPDAKRMNALAHSVHLALYLGVFLVIAAGMLTLMTVGWDVPFFSLFAVPTPFERDMDLHHLFEEIHIYGWWALAGFAGLHLVGALYHAFVLKDGTFSRMGREKTAAD</sequence>
<dbReference type="InterPro" id="IPR011577">
    <property type="entry name" value="Cyt_b561_bac/Ni-Hgenase"/>
</dbReference>